<name>A0A3N5CCP5_9BACL</name>
<keyword evidence="3 6" id="KW-0328">Glycosyltransferase</keyword>
<dbReference type="RefSeq" id="WP_123807366.1">
    <property type="nucleotide sequence ID" value="NZ_RKRK01000002.1"/>
</dbReference>
<comment type="function">
    <text evidence="6">Catalyzes the transfer of a ribosyl phosphate group from 5-phosphoribose 1-diphosphate to orotate, leading to the formation of orotidine monophosphate (OMP).</text>
</comment>
<dbReference type="GO" id="GO:0019856">
    <property type="term" value="P:pyrimidine nucleobase biosynthetic process"/>
    <property type="evidence" value="ECO:0007669"/>
    <property type="project" value="TreeGrafter"/>
</dbReference>
<accession>A0A3N5CCP5</accession>
<dbReference type="InterPro" id="IPR029057">
    <property type="entry name" value="PRTase-like"/>
</dbReference>
<dbReference type="InterPro" id="IPR000836">
    <property type="entry name" value="PRTase_dom"/>
</dbReference>
<feature type="binding site" evidence="6">
    <location>
        <position position="96"/>
    </location>
    <ligand>
        <name>5-phospho-alpha-D-ribose 1-diphosphate</name>
        <dbReference type="ChEBI" id="CHEBI:58017"/>
        <note>ligand shared between dimeric partners</note>
    </ligand>
</feature>
<sequence length="200" mass="21597">MASIAQHLLNIKAVELNTVNKFTWASGIQSPIYCDNRLTIAYPEVRRQLAKEVSELVKTFGEVEIVAGTSTAGIPHAAFVSEVLDLPMSYVRGSKKSHGKGNQIEGANVEGKKVIVIEDLISTGGSSLEAVNGVKAQGGEVVGVVAIFTYGLEKAKAQFEAADVEYKTVTNLDELLEEAVAIDYIDSNQAEEIKAWRDEL</sequence>
<dbReference type="OrthoDB" id="9802134at2"/>
<dbReference type="NCBIfam" id="TIGR00336">
    <property type="entry name" value="pyrE"/>
    <property type="match status" value="1"/>
</dbReference>
<keyword evidence="9" id="KW-1185">Reference proteome</keyword>
<feature type="binding site" evidence="6">
    <location>
        <position position="92"/>
    </location>
    <ligand>
        <name>5-phospho-alpha-D-ribose 1-diphosphate</name>
        <dbReference type="ChEBI" id="CHEBI:58017"/>
        <note>ligand shared between dimeric partners</note>
    </ligand>
</feature>
<evidence type="ECO:0000256" key="6">
    <source>
        <dbReference type="HAMAP-Rule" id="MF_01208"/>
    </source>
</evidence>
<keyword evidence="4 6" id="KW-0808">Transferase</keyword>
<comment type="catalytic activity">
    <reaction evidence="6">
        <text>orotidine 5'-phosphate + diphosphate = orotate + 5-phospho-alpha-D-ribose 1-diphosphate</text>
        <dbReference type="Rhea" id="RHEA:10380"/>
        <dbReference type="ChEBI" id="CHEBI:30839"/>
        <dbReference type="ChEBI" id="CHEBI:33019"/>
        <dbReference type="ChEBI" id="CHEBI:57538"/>
        <dbReference type="ChEBI" id="CHEBI:58017"/>
        <dbReference type="EC" id="2.4.2.10"/>
    </reaction>
</comment>
<dbReference type="EC" id="2.4.2.10" evidence="2 6"/>
<comment type="similarity">
    <text evidence="6">Belongs to the purine/pyrimidine phosphoribosyltransferase family. PyrE subfamily.</text>
</comment>
<comment type="cofactor">
    <cofactor evidence="6">
        <name>Mg(2+)</name>
        <dbReference type="ChEBI" id="CHEBI:18420"/>
    </cofactor>
</comment>
<evidence type="ECO:0000256" key="1">
    <source>
        <dbReference type="ARBA" id="ARBA00004889"/>
    </source>
</evidence>
<proteinExistence type="inferred from homology"/>
<evidence type="ECO:0000256" key="5">
    <source>
        <dbReference type="ARBA" id="ARBA00022975"/>
    </source>
</evidence>
<feature type="domain" description="Phosphoribosyltransferase" evidence="7">
    <location>
        <begin position="49"/>
        <end position="155"/>
    </location>
</feature>
<dbReference type="Proteomes" id="UP000277108">
    <property type="component" value="Unassembled WGS sequence"/>
</dbReference>
<feature type="binding site" evidence="6">
    <location>
        <position position="122"/>
    </location>
    <ligand>
        <name>orotate</name>
        <dbReference type="ChEBI" id="CHEBI:30839"/>
    </ligand>
</feature>
<evidence type="ECO:0000256" key="3">
    <source>
        <dbReference type="ARBA" id="ARBA00022676"/>
    </source>
</evidence>
<comment type="caution">
    <text evidence="8">The sequence shown here is derived from an EMBL/GenBank/DDBJ whole genome shotgun (WGS) entry which is preliminary data.</text>
</comment>
<comment type="pathway">
    <text evidence="1 6">Pyrimidine metabolism; UMP biosynthesis via de novo pathway; UMP from orotate: step 1/2.</text>
</comment>
<dbReference type="GO" id="GO:0044205">
    <property type="term" value="P:'de novo' UMP biosynthetic process"/>
    <property type="evidence" value="ECO:0007669"/>
    <property type="project" value="UniProtKB-UniRule"/>
</dbReference>
<evidence type="ECO:0000313" key="8">
    <source>
        <dbReference type="EMBL" id="RPF57812.1"/>
    </source>
</evidence>
<dbReference type="SUPFAM" id="SSF53271">
    <property type="entry name" value="PRTase-like"/>
    <property type="match status" value="1"/>
</dbReference>
<comment type="caution">
    <text evidence="6">Lacks conserved residue(s) required for the propagation of feature annotation.</text>
</comment>
<dbReference type="PANTHER" id="PTHR19278">
    <property type="entry name" value="OROTATE PHOSPHORIBOSYLTRANSFERASE"/>
    <property type="match status" value="1"/>
</dbReference>
<dbReference type="CDD" id="cd06223">
    <property type="entry name" value="PRTases_typeI"/>
    <property type="match status" value="1"/>
</dbReference>
<dbReference type="GO" id="GO:0000287">
    <property type="term" value="F:magnesium ion binding"/>
    <property type="evidence" value="ECO:0007669"/>
    <property type="project" value="UniProtKB-UniRule"/>
</dbReference>
<comment type="subunit">
    <text evidence="6">Homodimer.</text>
</comment>
<dbReference type="HAMAP" id="MF_01208">
    <property type="entry name" value="PyrE"/>
    <property type="match status" value="1"/>
</dbReference>
<keyword evidence="5 6" id="KW-0665">Pyrimidine biosynthesis</keyword>
<reference evidence="8 9" key="1">
    <citation type="submission" date="2018-11" db="EMBL/GenBank/DDBJ databases">
        <title>Genomic Encyclopedia of Type Strains, Phase IV (KMG-IV): sequencing the most valuable type-strain genomes for metagenomic binning, comparative biology and taxonomic classification.</title>
        <authorList>
            <person name="Goeker M."/>
        </authorList>
    </citation>
    <scope>NUCLEOTIDE SEQUENCE [LARGE SCALE GENOMIC DNA]</scope>
    <source>
        <strain evidence="8 9">DSM 29158</strain>
    </source>
</reference>
<gene>
    <name evidence="6" type="primary">pyrE</name>
    <name evidence="8" type="ORF">EDD62_0447</name>
</gene>
<keyword evidence="6" id="KW-0460">Magnesium</keyword>
<dbReference type="Pfam" id="PF00156">
    <property type="entry name" value="Pribosyltran"/>
    <property type="match status" value="1"/>
</dbReference>
<protein>
    <recommendedName>
        <fullName evidence="2 6">Orotate phosphoribosyltransferase</fullName>
        <shortName evidence="6">OPRT</shortName>
        <shortName evidence="6">OPRTase</shortName>
        <ecNumber evidence="2 6">2.4.2.10</ecNumber>
    </recommendedName>
</protein>
<dbReference type="EMBL" id="RKRK01000002">
    <property type="protein sequence ID" value="RPF57812.1"/>
    <property type="molecule type" value="Genomic_DNA"/>
</dbReference>
<organism evidence="8 9">
    <name type="scientific">Abyssicoccus albus</name>
    <dbReference type="NCBI Taxonomy" id="1817405"/>
    <lineage>
        <taxon>Bacteria</taxon>
        <taxon>Bacillati</taxon>
        <taxon>Bacillota</taxon>
        <taxon>Bacilli</taxon>
        <taxon>Bacillales</taxon>
        <taxon>Abyssicoccaceae</taxon>
    </lineage>
</organism>
<dbReference type="AlphaFoldDB" id="A0A3N5CCP5"/>
<evidence type="ECO:0000256" key="2">
    <source>
        <dbReference type="ARBA" id="ARBA00011971"/>
    </source>
</evidence>
<feature type="binding site" evidence="6">
    <location>
        <position position="98"/>
    </location>
    <ligand>
        <name>5-phospho-alpha-D-ribose 1-diphosphate</name>
        <dbReference type="ChEBI" id="CHEBI:58017"/>
        <note>ligand shared between dimeric partners</note>
    </ligand>
</feature>
<dbReference type="GO" id="GO:0004588">
    <property type="term" value="F:orotate phosphoribosyltransferase activity"/>
    <property type="evidence" value="ECO:0007669"/>
    <property type="project" value="UniProtKB-UniRule"/>
</dbReference>
<dbReference type="PANTHER" id="PTHR19278:SF9">
    <property type="entry name" value="URIDINE 5'-MONOPHOSPHATE SYNTHASE"/>
    <property type="match status" value="1"/>
</dbReference>
<evidence type="ECO:0000259" key="7">
    <source>
        <dbReference type="Pfam" id="PF00156"/>
    </source>
</evidence>
<feature type="binding site" description="in other chain" evidence="6">
    <location>
        <begin position="118"/>
        <end position="126"/>
    </location>
    <ligand>
        <name>5-phospho-alpha-D-ribose 1-diphosphate</name>
        <dbReference type="ChEBI" id="CHEBI:58017"/>
        <note>ligand shared between dimeric partners</note>
    </ligand>
</feature>
<dbReference type="InterPro" id="IPR004467">
    <property type="entry name" value="Or_phspho_trans_dom"/>
</dbReference>
<evidence type="ECO:0000256" key="4">
    <source>
        <dbReference type="ARBA" id="ARBA00022679"/>
    </source>
</evidence>
<dbReference type="Gene3D" id="3.40.50.2020">
    <property type="match status" value="1"/>
</dbReference>
<evidence type="ECO:0000313" key="9">
    <source>
        <dbReference type="Proteomes" id="UP000277108"/>
    </source>
</evidence>
<dbReference type="InterPro" id="IPR023031">
    <property type="entry name" value="OPRT"/>
</dbReference>
<dbReference type="UniPathway" id="UPA00070">
    <property type="reaction ID" value="UER00119"/>
</dbReference>